<keyword evidence="1" id="KW-1133">Transmembrane helix</keyword>
<feature type="transmembrane region" description="Helical" evidence="1">
    <location>
        <begin position="6"/>
        <end position="25"/>
    </location>
</feature>
<organism evidence="2 3">
    <name type="scientific">Moheibacter stercoris</name>
    <dbReference type="NCBI Taxonomy" id="1628251"/>
    <lineage>
        <taxon>Bacteria</taxon>
        <taxon>Pseudomonadati</taxon>
        <taxon>Bacteroidota</taxon>
        <taxon>Flavobacteriia</taxon>
        <taxon>Flavobacteriales</taxon>
        <taxon>Weeksellaceae</taxon>
        <taxon>Moheibacter</taxon>
    </lineage>
</organism>
<gene>
    <name evidence="2" type="ORF">ABID46_000116</name>
</gene>
<evidence type="ECO:0000313" key="2">
    <source>
        <dbReference type="EMBL" id="MET3730564.1"/>
    </source>
</evidence>
<accession>A0ABV2LPS3</accession>
<evidence type="ECO:0008006" key="4">
    <source>
        <dbReference type="Google" id="ProtNLM"/>
    </source>
</evidence>
<evidence type="ECO:0000256" key="1">
    <source>
        <dbReference type="SAM" id="Phobius"/>
    </source>
</evidence>
<reference evidence="2 3" key="1">
    <citation type="submission" date="2024-06" db="EMBL/GenBank/DDBJ databases">
        <title>Genomic Encyclopedia of Type Strains, Phase IV (KMG-IV): sequencing the most valuable type-strain genomes for metagenomic binning, comparative biology and taxonomic classification.</title>
        <authorList>
            <person name="Goeker M."/>
        </authorList>
    </citation>
    <scope>NUCLEOTIDE SEQUENCE [LARGE SCALE GENOMIC DNA]</scope>
    <source>
        <strain evidence="2 3">DSM 29388</strain>
    </source>
</reference>
<comment type="caution">
    <text evidence="2">The sequence shown here is derived from an EMBL/GenBank/DDBJ whole genome shotgun (WGS) entry which is preliminary data.</text>
</comment>
<dbReference type="EMBL" id="JBEPMO010000001">
    <property type="protein sequence ID" value="MET3730564.1"/>
    <property type="molecule type" value="Genomic_DNA"/>
</dbReference>
<sequence>MYYIKYIYTLLILIIFSGCLSVQTIHKTYKRGNEALVKKYEKDENNIPFVSLEEDIEIAEREKIKDLLTKTLEYLNISLEGLIIINYHSGNDVEYYYFFVNGRKEYYYFHNFLFQPTELIINKEFIDISKEGFIVDVFNYFNSSDYLKKKIDINFCDFNSSSSLNVLKIEKNKIGLFYLNPFDMCDNNNAFDVLKGDKIVRWEFINTALKEHPEQ</sequence>
<name>A0ABV2LPS3_9FLAO</name>
<dbReference type="PROSITE" id="PS51257">
    <property type="entry name" value="PROKAR_LIPOPROTEIN"/>
    <property type="match status" value="1"/>
</dbReference>
<dbReference type="RefSeq" id="WP_354505636.1">
    <property type="nucleotide sequence ID" value="NZ_JBEPMO010000001.1"/>
</dbReference>
<proteinExistence type="predicted"/>
<protein>
    <recommendedName>
        <fullName evidence="4">Lipoprotein</fullName>
    </recommendedName>
</protein>
<dbReference type="Proteomes" id="UP001549146">
    <property type="component" value="Unassembled WGS sequence"/>
</dbReference>
<keyword evidence="1" id="KW-0472">Membrane</keyword>
<evidence type="ECO:0000313" key="3">
    <source>
        <dbReference type="Proteomes" id="UP001549146"/>
    </source>
</evidence>
<keyword evidence="1" id="KW-0812">Transmembrane</keyword>
<keyword evidence="3" id="KW-1185">Reference proteome</keyword>